<proteinExistence type="predicted"/>
<evidence type="ECO:0000313" key="1">
    <source>
        <dbReference type="EMBL" id="WEY17712.1"/>
    </source>
</evidence>
<organism evidence="1 2">
    <name type="scientific">Vibrio phage Vc1</name>
    <dbReference type="NCBI Taxonomy" id="1480731"/>
    <lineage>
        <taxon>Viruses</taxon>
        <taxon>Duplodnaviria</taxon>
        <taxon>Heunggongvirae</taxon>
        <taxon>Uroviricota</taxon>
        <taxon>Caudoviricetes</taxon>
        <taxon>Drexlerviridae</taxon>
        <taxon>Jhansiroadvirus</taxon>
        <taxon>Jhansiroadvirus gwaliVC1</taxon>
    </lineage>
</organism>
<sequence length="81" mass="9415">MHYVQREDGEWEELKFKPRRIEVHDDIICLLSGYSGAHKALNNYSAEINIKRGTKIKYSTNCKNSLARLLYSNRTPTNEGK</sequence>
<evidence type="ECO:0000313" key="2">
    <source>
        <dbReference type="Proteomes" id="UP000509462"/>
    </source>
</evidence>
<gene>
    <name evidence="1" type="ORF">VC1_52</name>
</gene>
<accession>A0A9X9TDA6</accession>
<protein>
    <submittedName>
        <fullName evidence="1">Uncharacterized protein</fullName>
    </submittedName>
</protein>
<keyword evidence="2" id="KW-1185">Reference proteome</keyword>
<reference evidence="1" key="1">
    <citation type="submission" date="2020-04" db="EMBL/GenBank/DDBJ databases">
        <authorList>
            <person name="Kumar P."/>
            <person name="Meghvansi M.K."/>
            <person name="Kamboj D.V."/>
        </authorList>
    </citation>
    <scope>NUCLEOTIDE SEQUENCE [LARGE SCALE GENOMIC DNA]</scope>
</reference>
<dbReference type="Proteomes" id="UP000509462">
    <property type="component" value="Segment"/>
</dbReference>
<name>A0A9X9TDA6_9CAUD</name>
<dbReference type="EMBL" id="MT360682">
    <property type="protein sequence ID" value="WEY17712.1"/>
    <property type="molecule type" value="Genomic_DNA"/>
</dbReference>